<evidence type="ECO:0000313" key="2">
    <source>
        <dbReference type="EMBL" id="KAJ3434605.1"/>
    </source>
</evidence>
<dbReference type="CDD" id="cd06974">
    <property type="entry name" value="TerD_like"/>
    <property type="match status" value="1"/>
</dbReference>
<dbReference type="InterPro" id="IPR051324">
    <property type="entry name" value="Stress/Tellurium_Resist"/>
</dbReference>
<dbReference type="PANTHER" id="PTHR32097:SF17">
    <property type="entry name" value="CAMP-BINDING PROTEIN 1-RELATED"/>
    <property type="match status" value="1"/>
</dbReference>
<name>A0AAV7Z394_9EUKA</name>
<dbReference type="InterPro" id="IPR035892">
    <property type="entry name" value="C2_domain_sf"/>
</dbReference>
<reference evidence="2" key="1">
    <citation type="submission" date="2022-08" db="EMBL/GenBank/DDBJ databases">
        <title>Novel sulphate-reducing endosymbionts in the free-living metamonad Anaeramoeba.</title>
        <authorList>
            <person name="Jerlstrom-Hultqvist J."/>
            <person name="Cepicka I."/>
            <person name="Gallot-Lavallee L."/>
            <person name="Salas-Leiva D."/>
            <person name="Curtis B.A."/>
            <person name="Zahonova K."/>
            <person name="Pipaliya S."/>
            <person name="Dacks J."/>
            <person name="Roger A.J."/>
        </authorList>
    </citation>
    <scope>NUCLEOTIDE SEQUENCE</scope>
    <source>
        <strain evidence="2">Busselton2</strain>
    </source>
</reference>
<dbReference type="EMBL" id="JANTQA010000042">
    <property type="protein sequence ID" value="KAJ3434605.1"/>
    <property type="molecule type" value="Genomic_DNA"/>
</dbReference>
<dbReference type="AlphaFoldDB" id="A0AAV7Z394"/>
<protein>
    <submittedName>
        <fullName evidence="2">Camp-binding protein 1-related</fullName>
    </submittedName>
</protein>
<dbReference type="InterPro" id="IPR003325">
    <property type="entry name" value="TerD"/>
</dbReference>
<dbReference type="Gene3D" id="2.60.60.30">
    <property type="entry name" value="sav2460 like domains"/>
    <property type="match status" value="1"/>
</dbReference>
<dbReference type="PANTHER" id="PTHR32097">
    <property type="entry name" value="CAMP-BINDING PROTEIN 1-RELATED"/>
    <property type="match status" value="1"/>
</dbReference>
<proteinExistence type="predicted"/>
<evidence type="ECO:0000313" key="3">
    <source>
        <dbReference type="Proteomes" id="UP001146793"/>
    </source>
</evidence>
<dbReference type="PROSITE" id="PS50004">
    <property type="entry name" value="C2"/>
    <property type="match status" value="1"/>
</dbReference>
<dbReference type="Gene3D" id="2.60.40.150">
    <property type="entry name" value="C2 domain"/>
    <property type="match status" value="1"/>
</dbReference>
<gene>
    <name evidence="2" type="ORF">M0812_01723</name>
</gene>
<accession>A0AAV7Z394</accession>
<organism evidence="2 3">
    <name type="scientific">Anaeramoeba flamelloides</name>
    <dbReference type="NCBI Taxonomy" id="1746091"/>
    <lineage>
        <taxon>Eukaryota</taxon>
        <taxon>Metamonada</taxon>
        <taxon>Anaeramoebidae</taxon>
        <taxon>Anaeramoeba</taxon>
    </lineage>
</organism>
<dbReference type="Pfam" id="PF00168">
    <property type="entry name" value="C2"/>
    <property type="match status" value="1"/>
</dbReference>
<dbReference type="Proteomes" id="UP001146793">
    <property type="component" value="Unassembled WGS sequence"/>
</dbReference>
<sequence length="540" mass="61571">MSRLKEYQIFQYLNVEIKIVKATGLPAMDKSGTSDPFCSFAFANQKKKTKTIKKTLDPEWNETFKFNRVTQYHLNTPLKIEIYDWDRFSSNDFIGLVPVNLSQISSNATYTNEGLYTEDLTLDVKGKNLEDHGKLYVKLTLDIGKLEEKKNLKSGETANISGATNNRLLYTLNAEMETTTFLDVDLCAIPFLKSKPQKPVFPVYYANKEIDGLKYIGREVTKIRGNYQVVMEITPRLLTREYDLVVLVVSISKNLENENETIKFSDLSKCEIQLFDPDNMKSVMNLKLNQFDGTCAILGILDFSMLQNSTFLYEPKLFPHQSQNYVPHHWGDIYGRVQQFVKKTKIKNLKNFNANDRIVLLKKGETLDFQQIREIVPTFLEGFTIGLGWDMKGSQSVDLDASVIMLTETGQSQLVYYGNKTSSDKAIKHSGDNTSGAGEGDDEQIYVELFQVDEKYTHLSVVITSYRGDKFNNLENAYTRLFKGTNSTFLRYDLDDLGDNTAIIVCFFHRTQDGWSFEASGKPTNGKEPSQLVDFVKSLL</sequence>
<dbReference type="PRINTS" id="PR00360">
    <property type="entry name" value="C2DOMAIN"/>
</dbReference>
<feature type="domain" description="C2" evidence="1">
    <location>
        <begin position="1"/>
        <end position="114"/>
    </location>
</feature>
<dbReference type="InterPro" id="IPR000008">
    <property type="entry name" value="C2_dom"/>
</dbReference>
<comment type="caution">
    <text evidence="2">The sequence shown here is derived from an EMBL/GenBank/DDBJ whole genome shotgun (WGS) entry which is preliminary data.</text>
</comment>
<dbReference type="SUPFAM" id="SSF49562">
    <property type="entry name" value="C2 domain (Calcium/lipid-binding domain, CaLB)"/>
    <property type="match status" value="1"/>
</dbReference>
<dbReference type="SMART" id="SM00239">
    <property type="entry name" value="C2"/>
    <property type="match status" value="1"/>
</dbReference>
<evidence type="ECO:0000259" key="1">
    <source>
        <dbReference type="PROSITE" id="PS50004"/>
    </source>
</evidence>
<dbReference type="Pfam" id="PF02342">
    <property type="entry name" value="TerD"/>
    <property type="match status" value="1"/>
</dbReference>